<evidence type="ECO:0000256" key="1">
    <source>
        <dbReference type="SAM" id="MobiDB-lite"/>
    </source>
</evidence>
<dbReference type="PANTHER" id="PTHR12975:SF6">
    <property type="entry name" value="TRAFFICKING PROTEIN PARTICLE COMPLEX SUBUNIT 8"/>
    <property type="match status" value="1"/>
</dbReference>
<feature type="region of interest" description="Disordered" evidence="1">
    <location>
        <begin position="1713"/>
        <end position="1734"/>
    </location>
</feature>
<proteinExistence type="predicted"/>
<accession>A0A0S4IKV4</accession>
<sequence>MLSSSQPNARSWMEERFLQPVVMVAASEEADRIVLENGMDTPQLLRPFAVVTENLFARIGDRSEVSVVKNFAARLVRPECLREMDPRSRGEHFLSFLSEVSDAEFGYGEQLDIALNAILGQTSISDPKLDTLQASILLQRSFPAWQSTFVQDYCSMVRCSYFDTIDHPVATILVAASSTDTKTILEQLQAQDKRAKQAREGMPYVDDEILTYVIVVHDMSNGPPLERVIHAFGAIQNQYTAQRCSLLRINGVANPQEVTRPLDPQRWVQANPAVDSLATNGSGKRFPRVGYQFGEWPTQKAPKITGCWLSQANVDEMQSVMTQFLSMALFPHLDRKLRTLANAINEKRQSTLSKMAAWFRSKDEAKPKTESWVPATDGGPSKYLASSLEMQMRRAGDLCMALRDFDAASNYFRMCRQELQSTLGQRDFNKYLIAAAQEGIALTQYFQGKLPLPQVNLRGVGSSSSQECRLETARDDYQRAAVHSYAFRSSLILYAYCRAKTPPHNEKALAIAQNVLRTGAVASNKLYTAVLNEMCATTCLFVNPPLNAGANGDEGPPPTIQDDYPIRTRLRQFARLLTLAGSAYMEVGLYQMSLRCYLRAHRVFSRNSAVSGTSRVLIHEHVTTIIAHLYSKLNKPMKSIGYATTAVVDGVPAYGASMRNFPSYWKRLRSVLDEQGIVECPLMPVPTYEKGEVSWYLHAPRCGADEITLQEELQLPVDVPEREWKVLEEGMRSHYQEKTPCTVPKYYADGAAGRKGHSSRAHQRSAQVPVGEAVTVMVSLSNPVGGTLQVDDLHVLVLTPSKLEELSSMPSTSSTSSTSPSDLTFIASDTTRIHVSGEPLHLPPNGNAQLVLRLPIHAEGEHLVVGLAWRIGEISGVSLFASAQQLHCGKKPQELLLEESLKAKGGLRVAVRDPSHLSVHGITAQAQLSVELCPPLPSAMRHGEIYCGVLRLTNIGSAMANHVVVQRSPANVHLTYFPDFTAEENDTAIERPLILPDGLRPGGMRDVRIVFYARHSDKGSASSSSSSSSSRCFNNLPILIGYAPHGGGGTISTGTPLVGSPVAASPLTAASPFAQHVRLFRMLRRVVVRRALEVAPQICGTQSRSGVAVLSTIVTNRLVAGEAPLHVARITAVVPRRDLHMKVLGKGQIRPESCVLLSEQSLCIAANVEIVENDDKTDDKEGLALVARPLLSLEDVVRSANKRSALEGQLPGSLDQDPVARYFATHPCVTCGALGDYLDRGGEGMGFYLDKAGGKTAEELEEQERVAREQKQYGGQLVHFPAMCVCVSWFSEADDGQVRCGVQYVLLDILEQLASTASVASALARSQHMQLCVSLRTLRTPEASARRALVLISGNAAPTLSTTDGSPEVARCSVSVTVRSWSPLPLRVTLDAVPSFAKARKFVSAGGASTASPSRTHGNSTGVAVDASLEAGAVSYVGKTKTHILLLPHEAYTCSFIAECRSPGLCNLNTFDVSATGMSFADYRALMLTAAKGGSRGQLSTPEAILSQKFVHPVTIVGSDVAWLTFVTLREAPKRLAPAALTAGKASSTTTTPTAAHVDPLSETLKTDASTSSLTSSSIRRSRGLSASIRKFESPIGKPINNTTAAVSQRPPPSFIAPAAATSPPPSPPPKVQEDAEATFDVDGGADVVDEEESYVLPHHHAPKSPSQNHNHSQQVDHDAITPLRTETSDAAPKSCASIPDDALVQGALLADVDESPMGSPKSFDGDGEGQEKNLNAEEDDNVIGDVHARPPLGTSVTLRGDPSSNLRLEATATTVDDQDGLALHHTPSVAAITNTSLCHVPDIAEGLGIPEAHRTTDEEGAATMSSDDDEGPSPPPATQPAHTETTSHE</sequence>
<organism evidence="2 3">
    <name type="scientific">Bodo saltans</name>
    <name type="common">Flagellated protozoan</name>
    <dbReference type="NCBI Taxonomy" id="75058"/>
    <lineage>
        <taxon>Eukaryota</taxon>
        <taxon>Discoba</taxon>
        <taxon>Euglenozoa</taxon>
        <taxon>Kinetoplastea</taxon>
        <taxon>Metakinetoplastina</taxon>
        <taxon>Eubodonida</taxon>
        <taxon>Bodonidae</taxon>
        <taxon>Bodo</taxon>
    </lineage>
</organism>
<dbReference type="GO" id="GO:1990072">
    <property type="term" value="C:TRAPPIII protein complex"/>
    <property type="evidence" value="ECO:0007669"/>
    <property type="project" value="TreeGrafter"/>
</dbReference>
<dbReference type="Proteomes" id="UP000051952">
    <property type="component" value="Unassembled WGS sequence"/>
</dbReference>
<dbReference type="OMA" id="HMPMPRI"/>
<evidence type="ECO:0000313" key="3">
    <source>
        <dbReference type="Proteomes" id="UP000051952"/>
    </source>
</evidence>
<dbReference type="VEuPathDB" id="TriTrypDB:BSAL_51940"/>
<feature type="compositionally biased region" description="Polar residues" evidence="1">
    <location>
        <begin position="1841"/>
        <end position="1850"/>
    </location>
</feature>
<dbReference type="EMBL" id="CYKH01000073">
    <property type="protein sequence ID" value="CUE69128.1"/>
    <property type="molecule type" value="Genomic_DNA"/>
</dbReference>
<feature type="region of interest" description="Disordered" evidence="1">
    <location>
        <begin position="1745"/>
        <end position="1764"/>
    </location>
</feature>
<feature type="compositionally biased region" description="Low complexity" evidence="1">
    <location>
        <begin position="1569"/>
        <end position="1589"/>
    </location>
</feature>
<dbReference type="OrthoDB" id="437922at2759"/>
<feature type="compositionally biased region" description="Polar residues" evidence="1">
    <location>
        <begin position="1755"/>
        <end position="1764"/>
    </location>
</feature>
<feature type="compositionally biased region" description="Low complexity" evidence="1">
    <location>
        <begin position="1540"/>
        <end position="1556"/>
    </location>
</feature>
<dbReference type="PANTHER" id="PTHR12975">
    <property type="entry name" value="TRANSPORT PROTEIN TRAPP"/>
    <property type="match status" value="1"/>
</dbReference>
<dbReference type="Pfam" id="PF12739">
    <property type="entry name" value="TRAPPC-Trs85"/>
    <property type="match status" value="1"/>
</dbReference>
<feature type="region of interest" description="Disordered" evidence="1">
    <location>
        <begin position="1540"/>
        <end position="1636"/>
    </location>
</feature>
<keyword evidence="3" id="KW-1185">Reference proteome</keyword>
<protein>
    <submittedName>
        <fullName evidence="2">ER-golgi trafficking TRAPP I complex 85 kDa subunit, putative</fullName>
    </submittedName>
</protein>
<dbReference type="InterPro" id="IPR024420">
    <property type="entry name" value="TRAPP_III_complex_Trs85"/>
</dbReference>
<feature type="region of interest" description="Disordered" evidence="1">
    <location>
        <begin position="1655"/>
        <end position="1676"/>
    </location>
</feature>
<name>A0A0S4IKV4_BODSA</name>
<feature type="region of interest" description="Disordered" evidence="1">
    <location>
        <begin position="1809"/>
        <end position="1850"/>
    </location>
</feature>
<reference evidence="3" key="1">
    <citation type="submission" date="2015-09" db="EMBL/GenBank/DDBJ databases">
        <authorList>
            <consortium name="Pathogen Informatics"/>
        </authorList>
    </citation>
    <scope>NUCLEOTIDE SEQUENCE [LARGE SCALE GENOMIC DNA]</scope>
    <source>
        <strain evidence="3">Lake Konstanz</strain>
    </source>
</reference>
<gene>
    <name evidence="2" type="ORF">BSAL_51940</name>
</gene>
<feature type="compositionally biased region" description="Polar residues" evidence="1">
    <location>
        <begin position="1665"/>
        <end position="1674"/>
    </location>
</feature>
<evidence type="ECO:0000313" key="2">
    <source>
        <dbReference type="EMBL" id="CUE69128.1"/>
    </source>
</evidence>